<dbReference type="Pfam" id="PF00083">
    <property type="entry name" value="Sugar_tr"/>
    <property type="match status" value="1"/>
</dbReference>
<accession>A0AAV9XP43</accession>
<dbReference type="Proteomes" id="UP001365542">
    <property type="component" value="Unassembled WGS sequence"/>
</dbReference>
<keyword evidence="4 9" id="KW-0812">Transmembrane</keyword>
<evidence type="ECO:0000313" key="12">
    <source>
        <dbReference type="Proteomes" id="UP001365542"/>
    </source>
</evidence>
<feature type="transmembrane region" description="Helical" evidence="9">
    <location>
        <begin position="315"/>
        <end position="335"/>
    </location>
</feature>
<name>A0AAV9XP43_9PEZI</name>
<dbReference type="PROSITE" id="PS00216">
    <property type="entry name" value="SUGAR_TRANSPORT_1"/>
    <property type="match status" value="1"/>
</dbReference>
<keyword evidence="6 9" id="KW-0472">Membrane</keyword>
<feature type="transmembrane region" description="Helical" evidence="9">
    <location>
        <begin position="20"/>
        <end position="40"/>
    </location>
</feature>
<comment type="caution">
    <text evidence="11">The sequence shown here is derived from an EMBL/GenBank/DDBJ whole genome shotgun (WGS) entry which is preliminary data.</text>
</comment>
<dbReference type="EMBL" id="JAVHJO010000002">
    <property type="protein sequence ID" value="KAK6542954.1"/>
    <property type="molecule type" value="Genomic_DNA"/>
</dbReference>
<feature type="transmembrane region" description="Helical" evidence="9">
    <location>
        <begin position="91"/>
        <end position="109"/>
    </location>
</feature>
<evidence type="ECO:0000259" key="10">
    <source>
        <dbReference type="PROSITE" id="PS50850"/>
    </source>
</evidence>
<evidence type="ECO:0000256" key="5">
    <source>
        <dbReference type="ARBA" id="ARBA00022989"/>
    </source>
</evidence>
<evidence type="ECO:0000256" key="3">
    <source>
        <dbReference type="ARBA" id="ARBA00022448"/>
    </source>
</evidence>
<dbReference type="PANTHER" id="PTHR48022">
    <property type="entry name" value="PLASTIDIC GLUCOSE TRANSPORTER 4"/>
    <property type="match status" value="1"/>
</dbReference>
<evidence type="ECO:0000313" key="11">
    <source>
        <dbReference type="EMBL" id="KAK6542954.1"/>
    </source>
</evidence>
<dbReference type="FunFam" id="1.20.1250.20:FF:000134">
    <property type="entry name" value="MFS sugar transporter protein"/>
    <property type="match status" value="1"/>
</dbReference>
<feature type="transmembrane region" description="Helical" evidence="9">
    <location>
        <begin position="419"/>
        <end position="437"/>
    </location>
</feature>
<evidence type="ECO:0000256" key="4">
    <source>
        <dbReference type="ARBA" id="ARBA00022692"/>
    </source>
</evidence>
<feature type="transmembrane region" description="Helical" evidence="9">
    <location>
        <begin position="342"/>
        <end position="362"/>
    </location>
</feature>
<evidence type="ECO:0000256" key="7">
    <source>
        <dbReference type="RuleBase" id="RU003346"/>
    </source>
</evidence>
<evidence type="ECO:0000256" key="8">
    <source>
        <dbReference type="SAM" id="MobiDB-lite"/>
    </source>
</evidence>
<evidence type="ECO:0000256" key="2">
    <source>
        <dbReference type="ARBA" id="ARBA00010992"/>
    </source>
</evidence>
<comment type="similarity">
    <text evidence="2 7">Belongs to the major facilitator superfamily. Sugar transporter (TC 2.A.1.1) family.</text>
</comment>
<sequence>MASFERRHVSKLVPSNTTVLNICLIAVTIVNSATLGYDASVMNGLSILPSYTDYFHLNDATTGLNNAAVWIGSILGVFVNQPIPDKYGRKNAILVASIITFVGIVLQAASQNIAMFVIARIIIGFGSILSNVSAPPLLAELLPPRNRSYILGIYFSCFYVGGLVSAIINYGSQFIESTWSWRLPSLLQFLPSIISLAFLPFIPESPRWLIANNREEHAVEVLAILSGDSSSNALDKASATMEDIKFTIAKEEETFPRNPYKEFISTKGNRKRLTILVIFGTMTETLGNFIVSYYLTRILNQAGVTDPNKQNQINVILQCWAFACAVVGSFMLDIMGRRSQTLVGVAGMSVTLYILGALIKVYGYSTDRSSNYGILAVIFLFQAFAAFSITPMTALYPVEICQYKLRAAGTAIFRVLDNIWGLIASFVLTFAMSGLGWKFYLMNATWNFILVVLVYFFFVETKGLKLEEIAIKFGDAVITDGGVESPPDGQEHAYEVTKGQLD</sequence>
<feature type="transmembrane region" description="Helical" evidence="9">
    <location>
        <begin position="115"/>
        <end position="139"/>
    </location>
</feature>
<feature type="compositionally biased region" description="Basic and acidic residues" evidence="8">
    <location>
        <begin position="489"/>
        <end position="502"/>
    </location>
</feature>
<gene>
    <name evidence="11" type="ORF">TWF694_006890</name>
</gene>
<feature type="transmembrane region" description="Helical" evidence="9">
    <location>
        <begin position="443"/>
        <end position="459"/>
    </location>
</feature>
<dbReference type="InterPro" id="IPR036259">
    <property type="entry name" value="MFS_trans_sf"/>
</dbReference>
<feature type="domain" description="Major facilitator superfamily (MFS) profile" evidence="10">
    <location>
        <begin position="24"/>
        <end position="462"/>
    </location>
</feature>
<dbReference type="AlphaFoldDB" id="A0AAV9XP43"/>
<feature type="transmembrane region" description="Helical" evidence="9">
    <location>
        <begin position="151"/>
        <end position="171"/>
    </location>
</feature>
<keyword evidence="5 9" id="KW-1133">Transmembrane helix</keyword>
<dbReference type="InterPro" id="IPR020846">
    <property type="entry name" value="MFS_dom"/>
</dbReference>
<evidence type="ECO:0000256" key="9">
    <source>
        <dbReference type="SAM" id="Phobius"/>
    </source>
</evidence>
<evidence type="ECO:0000256" key="1">
    <source>
        <dbReference type="ARBA" id="ARBA00004141"/>
    </source>
</evidence>
<protein>
    <recommendedName>
        <fullName evidence="10">Major facilitator superfamily (MFS) profile domain-containing protein</fullName>
    </recommendedName>
</protein>
<dbReference type="InterPro" id="IPR005829">
    <property type="entry name" value="Sugar_transporter_CS"/>
</dbReference>
<dbReference type="PROSITE" id="PS50850">
    <property type="entry name" value="MFS"/>
    <property type="match status" value="1"/>
</dbReference>
<keyword evidence="3 7" id="KW-0813">Transport</keyword>
<proteinExistence type="inferred from homology"/>
<dbReference type="PANTHER" id="PTHR48022:SF31">
    <property type="entry name" value="HEXOSE TRANSPORTER"/>
    <property type="match status" value="1"/>
</dbReference>
<feature type="transmembrane region" description="Helical" evidence="9">
    <location>
        <begin position="60"/>
        <end position="79"/>
    </location>
</feature>
<dbReference type="InterPro" id="IPR005828">
    <property type="entry name" value="MFS_sugar_transport-like"/>
</dbReference>
<dbReference type="Gene3D" id="1.20.1250.20">
    <property type="entry name" value="MFS general substrate transporter like domains"/>
    <property type="match status" value="1"/>
</dbReference>
<keyword evidence="12" id="KW-1185">Reference proteome</keyword>
<evidence type="ECO:0000256" key="6">
    <source>
        <dbReference type="ARBA" id="ARBA00023136"/>
    </source>
</evidence>
<dbReference type="SUPFAM" id="SSF103473">
    <property type="entry name" value="MFS general substrate transporter"/>
    <property type="match status" value="1"/>
</dbReference>
<feature type="transmembrane region" description="Helical" evidence="9">
    <location>
        <begin position="374"/>
        <end position="398"/>
    </location>
</feature>
<reference evidence="11 12" key="1">
    <citation type="submission" date="2019-10" db="EMBL/GenBank/DDBJ databases">
        <authorList>
            <person name="Palmer J.M."/>
        </authorList>
    </citation>
    <scope>NUCLEOTIDE SEQUENCE [LARGE SCALE GENOMIC DNA]</scope>
    <source>
        <strain evidence="11 12">TWF694</strain>
    </source>
</reference>
<comment type="subcellular location">
    <subcellularLocation>
        <location evidence="1">Membrane</location>
        <topology evidence="1">Multi-pass membrane protein</topology>
    </subcellularLocation>
</comment>
<dbReference type="InterPro" id="IPR050360">
    <property type="entry name" value="MFS_Sugar_Transporters"/>
</dbReference>
<organism evidence="11 12">
    <name type="scientific">Orbilia ellipsospora</name>
    <dbReference type="NCBI Taxonomy" id="2528407"/>
    <lineage>
        <taxon>Eukaryota</taxon>
        <taxon>Fungi</taxon>
        <taxon>Dikarya</taxon>
        <taxon>Ascomycota</taxon>
        <taxon>Pezizomycotina</taxon>
        <taxon>Orbiliomycetes</taxon>
        <taxon>Orbiliales</taxon>
        <taxon>Orbiliaceae</taxon>
        <taxon>Orbilia</taxon>
    </lineage>
</organism>
<dbReference type="NCBIfam" id="TIGR00879">
    <property type="entry name" value="SP"/>
    <property type="match status" value="1"/>
</dbReference>
<dbReference type="InterPro" id="IPR003663">
    <property type="entry name" value="Sugar/inositol_transpt"/>
</dbReference>
<feature type="transmembrane region" description="Helical" evidence="9">
    <location>
        <begin position="273"/>
        <end position="295"/>
    </location>
</feature>
<dbReference type="GO" id="GO:0016020">
    <property type="term" value="C:membrane"/>
    <property type="evidence" value="ECO:0007669"/>
    <property type="project" value="UniProtKB-SubCell"/>
</dbReference>
<feature type="transmembrane region" description="Helical" evidence="9">
    <location>
        <begin position="183"/>
        <end position="202"/>
    </location>
</feature>
<feature type="region of interest" description="Disordered" evidence="8">
    <location>
        <begin position="482"/>
        <end position="502"/>
    </location>
</feature>
<dbReference type="GO" id="GO:0005351">
    <property type="term" value="F:carbohydrate:proton symporter activity"/>
    <property type="evidence" value="ECO:0007669"/>
    <property type="project" value="TreeGrafter"/>
</dbReference>